<gene>
    <name evidence="1" type="ORF">CBP51_20245</name>
</gene>
<dbReference type="Proteomes" id="UP000216101">
    <property type="component" value="Unassembled WGS sequence"/>
</dbReference>
<sequence>MDYFFQFINKKLCALSFLCFSQAIDHKQIFFVRIVLSSILKNSYKEKTEAQKSIADRKLAGNLQTHPSNRSSPITIKLIICNYTRLQHRTDQLQRLIIANKTKISLYISAVFTAPMLQQ</sequence>
<protein>
    <submittedName>
        <fullName evidence="1">Uncharacterized protein</fullName>
    </submittedName>
</protein>
<organism evidence="1 2">
    <name type="scientific">Cellvibrio mixtus</name>
    <dbReference type="NCBI Taxonomy" id="39650"/>
    <lineage>
        <taxon>Bacteria</taxon>
        <taxon>Pseudomonadati</taxon>
        <taxon>Pseudomonadota</taxon>
        <taxon>Gammaproteobacteria</taxon>
        <taxon>Cellvibrionales</taxon>
        <taxon>Cellvibrionaceae</taxon>
        <taxon>Cellvibrio</taxon>
    </lineage>
</organism>
<reference evidence="2" key="1">
    <citation type="submission" date="2017-05" db="EMBL/GenBank/DDBJ databases">
        <authorList>
            <person name="Barney B.M."/>
        </authorList>
    </citation>
    <scope>NUCLEOTIDE SEQUENCE [LARGE SCALE GENOMIC DNA]</scope>
    <source>
        <strain evidence="2">PSBB022</strain>
    </source>
</reference>
<evidence type="ECO:0000313" key="1">
    <source>
        <dbReference type="EMBL" id="OZY83722.1"/>
    </source>
</evidence>
<keyword evidence="2" id="KW-1185">Reference proteome</keyword>
<dbReference type="AlphaFoldDB" id="A0A266Q1J0"/>
<accession>A0A266Q1J0</accession>
<comment type="caution">
    <text evidence="1">The sequence shown here is derived from an EMBL/GenBank/DDBJ whole genome shotgun (WGS) entry which is preliminary data.</text>
</comment>
<dbReference type="EMBL" id="NHNI01000004">
    <property type="protein sequence ID" value="OZY83722.1"/>
    <property type="molecule type" value="Genomic_DNA"/>
</dbReference>
<evidence type="ECO:0000313" key="2">
    <source>
        <dbReference type="Proteomes" id="UP000216101"/>
    </source>
</evidence>
<name>A0A266Q1J0_9GAMM</name>
<proteinExistence type="predicted"/>